<comment type="caution">
    <text evidence="9">The sequence shown here is derived from an EMBL/GenBank/DDBJ whole genome shotgun (WGS) entry which is preliminary data.</text>
</comment>
<evidence type="ECO:0000256" key="6">
    <source>
        <dbReference type="ARBA" id="ARBA00023136"/>
    </source>
</evidence>
<keyword evidence="2 8" id="KW-0813">Transport</keyword>
<dbReference type="PROSITE" id="PS00713">
    <property type="entry name" value="NA_DICARBOXYL_SYMP_1"/>
    <property type="match status" value="1"/>
</dbReference>
<dbReference type="InterPro" id="IPR018107">
    <property type="entry name" value="Na-dicarboxylate_symporter_CS"/>
</dbReference>
<gene>
    <name evidence="9" type="primary">SLC1A2_6</name>
    <name evidence="9" type="ORF">OS493_026157</name>
</gene>
<keyword evidence="3 8" id="KW-0812">Transmembrane</keyword>
<dbReference type="EMBL" id="MU825418">
    <property type="protein sequence ID" value="KAJ7390282.1"/>
    <property type="molecule type" value="Genomic_DNA"/>
</dbReference>
<dbReference type="GO" id="GO:0015501">
    <property type="term" value="F:glutamate:sodium symporter activity"/>
    <property type="evidence" value="ECO:0007669"/>
    <property type="project" value="TreeGrafter"/>
</dbReference>
<evidence type="ECO:0000256" key="2">
    <source>
        <dbReference type="ARBA" id="ARBA00022448"/>
    </source>
</evidence>
<evidence type="ECO:0000256" key="8">
    <source>
        <dbReference type="RuleBase" id="RU361216"/>
    </source>
</evidence>
<dbReference type="InterPro" id="IPR001991">
    <property type="entry name" value="Na-dicarboxylate_symporter"/>
</dbReference>
<reference evidence="9" key="1">
    <citation type="submission" date="2023-01" db="EMBL/GenBank/DDBJ databases">
        <title>Genome assembly of the deep-sea coral Lophelia pertusa.</title>
        <authorList>
            <person name="Herrera S."/>
            <person name="Cordes E."/>
        </authorList>
    </citation>
    <scope>NUCLEOTIDE SEQUENCE</scope>
    <source>
        <strain evidence="9">USNM1676648</strain>
        <tissue evidence="9">Polyp</tissue>
    </source>
</reference>
<protein>
    <recommendedName>
        <fullName evidence="8">Amino acid transporter</fullName>
    </recommendedName>
</protein>
<keyword evidence="7" id="KW-0325">Glycoprotein</keyword>
<dbReference type="Proteomes" id="UP001163046">
    <property type="component" value="Unassembled WGS sequence"/>
</dbReference>
<comment type="caution">
    <text evidence="8">Lacks conserved residue(s) required for the propagation of feature annotation.</text>
</comment>
<dbReference type="GO" id="GO:0005313">
    <property type="term" value="F:L-glutamate transmembrane transporter activity"/>
    <property type="evidence" value="ECO:0007669"/>
    <property type="project" value="TreeGrafter"/>
</dbReference>
<sequence length="211" mass="23047">MSVCGTQGFGGFGRCRKKCGAGIRDNLLLVLLIIGAAVGFLIGILANSPVNLISDPEKKATTVMLMAFPGELLMNMLRMLILPLVMASLITAVSGLNPAEAGKIGRRTLIYYMSTMVLAALLGLLLVLTIEPGKRDKPGEQESSDNKVEYRNLDSILDMLRNCFPSNLVEAAVKQFGSSPQQEWAKEEFRKRPNMFLHKLSTTRTTLQATT</sequence>
<keyword evidence="10" id="KW-1185">Reference proteome</keyword>
<keyword evidence="5 8" id="KW-1133">Transmembrane helix</keyword>
<comment type="similarity">
    <text evidence="8">Belongs to the dicarboxylate/amino acid:cation symporter (DAACS) (TC 2.A.23) family.</text>
</comment>
<dbReference type="OrthoDB" id="5877963at2759"/>
<keyword evidence="4 8" id="KW-0769">Symport</keyword>
<comment type="subcellular location">
    <subcellularLocation>
        <location evidence="1 8">Membrane</location>
        <topology evidence="1 8">Multi-pass membrane protein</topology>
    </subcellularLocation>
</comment>
<accession>A0A9X0D7I2</accession>
<evidence type="ECO:0000256" key="3">
    <source>
        <dbReference type="ARBA" id="ARBA00022692"/>
    </source>
</evidence>
<dbReference type="Gene3D" id="1.10.3860.10">
    <property type="entry name" value="Sodium:dicarboxylate symporter"/>
    <property type="match status" value="1"/>
</dbReference>
<dbReference type="PANTHER" id="PTHR11958">
    <property type="entry name" value="SODIUM/DICARBOXYLATE SYMPORTER-RELATED"/>
    <property type="match status" value="1"/>
</dbReference>
<dbReference type="SUPFAM" id="SSF118215">
    <property type="entry name" value="Proton glutamate symport protein"/>
    <property type="match status" value="1"/>
</dbReference>
<dbReference type="InterPro" id="IPR050746">
    <property type="entry name" value="DAACS"/>
</dbReference>
<keyword evidence="6 8" id="KW-0472">Membrane</keyword>
<feature type="transmembrane region" description="Helical" evidence="8">
    <location>
        <begin position="109"/>
        <end position="130"/>
    </location>
</feature>
<organism evidence="9 10">
    <name type="scientific">Desmophyllum pertusum</name>
    <dbReference type="NCBI Taxonomy" id="174260"/>
    <lineage>
        <taxon>Eukaryota</taxon>
        <taxon>Metazoa</taxon>
        <taxon>Cnidaria</taxon>
        <taxon>Anthozoa</taxon>
        <taxon>Hexacorallia</taxon>
        <taxon>Scleractinia</taxon>
        <taxon>Caryophylliina</taxon>
        <taxon>Caryophylliidae</taxon>
        <taxon>Desmophyllum</taxon>
    </lineage>
</organism>
<name>A0A9X0D7I2_9CNID</name>
<evidence type="ECO:0000313" key="10">
    <source>
        <dbReference type="Proteomes" id="UP001163046"/>
    </source>
</evidence>
<evidence type="ECO:0000256" key="7">
    <source>
        <dbReference type="ARBA" id="ARBA00023180"/>
    </source>
</evidence>
<dbReference type="GO" id="GO:0005886">
    <property type="term" value="C:plasma membrane"/>
    <property type="evidence" value="ECO:0007669"/>
    <property type="project" value="TreeGrafter"/>
</dbReference>
<evidence type="ECO:0000313" key="9">
    <source>
        <dbReference type="EMBL" id="KAJ7390282.1"/>
    </source>
</evidence>
<dbReference type="PANTHER" id="PTHR11958:SF63">
    <property type="entry name" value="AMINO ACID TRANSPORTER"/>
    <property type="match status" value="1"/>
</dbReference>
<dbReference type="InterPro" id="IPR036458">
    <property type="entry name" value="Na:dicarbo_symporter_sf"/>
</dbReference>
<proteinExistence type="inferred from homology"/>
<evidence type="ECO:0000256" key="5">
    <source>
        <dbReference type="ARBA" id="ARBA00022989"/>
    </source>
</evidence>
<dbReference type="Pfam" id="PF00375">
    <property type="entry name" value="SDF"/>
    <property type="match status" value="1"/>
</dbReference>
<feature type="transmembrane region" description="Helical" evidence="8">
    <location>
        <begin position="76"/>
        <end position="97"/>
    </location>
</feature>
<dbReference type="PRINTS" id="PR00173">
    <property type="entry name" value="EDTRNSPORT"/>
</dbReference>
<dbReference type="AlphaFoldDB" id="A0A9X0D7I2"/>
<feature type="transmembrane region" description="Helical" evidence="8">
    <location>
        <begin position="26"/>
        <end position="46"/>
    </location>
</feature>
<evidence type="ECO:0000256" key="1">
    <source>
        <dbReference type="ARBA" id="ARBA00004141"/>
    </source>
</evidence>
<evidence type="ECO:0000256" key="4">
    <source>
        <dbReference type="ARBA" id="ARBA00022847"/>
    </source>
</evidence>
<dbReference type="GO" id="GO:0015175">
    <property type="term" value="F:neutral L-amino acid transmembrane transporter activity"/>
    <property type="evidence" value="ECO:0007669"/>
    <property type="project" value="TreeGrafter"/>
</dbReference>